<reference evidence="2" key="1">
    <citation type="journal article" date="2020" name="Stud. Mycol.">
        <title>101 Dothideomycetes genomes: a test case for predicting lifestyles and emergence of pathogens.</title>
        <authorList>
            <person name="Haridas S."/>
            <person name="Albert R."/>
            <person name="Binder M."/>
            <person name="Bloem J."/>
            <person name="Labutti K."/>
            <person name="Salamov A."/>
            <person name="Andreopoulos B."/>
            <person name="Baker S."/>
            <person name="Barry K."/>
            <person name="Bills G."/>
            <person name="Bluhm B."/>
            <person name="Cannon C."/>
            <person name="Castanera R."/>
            <person name="Culley D."/>
            <person name="Daum C."/>
            <person name="Ezra D."/>
            <person name="Gonzalez J."/>
            <person name="Henrissat B."/>
            <person name="Kuo A."/>
            <person name="Liang C."/>
            <person name="Lipzen A."/>
            <person name="Lutzoni F."/>
            <person name="Magnuson J."/>
            <person name="Mondo S."/>
            <person name="Nolan M."/>
            <person name="Ohm R."/>
            <person name="Pangilinan J."/>
            <person name="Park H.-J."/>
            <person name="Ramirez L."/>
            <person name="Alfaro M."/>
            <person name="Sun H."/>
            <person name="Tritt A."/>
            <person name="Yoshinaga Y."/>
            <person name="Zwiers L.-H."/>
            <person name="Turgeon B."/>
            <person name="Goodwin S."/>
            <person name="Spatafora J."/>
            <person name="Crous P."/>
            <person name="Grigoriev I."/>
        </authorList>
    </citation>
    <scope>NUCLEOTIDE SEQUENCE</scope>
    <source>
        <strain evidence="2">CBS 133067</strain>
    </source>
</reference>
<dbReference type="SUPFAM" id="SSF102198">
    <property type="entry name" value="Putative cyclase"/>
    <property type="match status" value="1"/>
</dbReference>
<accession>A0A9P4M5H8</accession>
<evidence type="ECO:0008006" key="4">
    <source>
        <dbReference type="Google" id="ProtNLM"/>
    </source>
</evidence>
<keyword evidence="3" id="KW-1185">Reference proteome</keyword>
<dbReference type="Gene3D" id="3.50.30.50">
    <property type="entry name" value="Putative cyclase"/>
    <property type="match status" value="1"/>
</dbReference>
<dbReference type="AlphaFoldDB" id="A0A9P4M5H8"/>
<evidence type="ECO:0000313" key="3">
    <source>
        <dbReference type="Proteomes" id="UP000799772"/>
    </source>
</evidence>
<sequence>MAHEKRVKRPAFEDLPLRPGDPKGSAWGLWGEDDELGALNLLTPEVVKNASKEIVHGVVVPLNLPLDVPLRPMNPTRKVPVHRIVHKTRPQQASIANDDEIDINTQSSSQFDGLRHYPYQETMQFYGGVRQEDITGPGANSKLGIHNMAQHGIVGRGVLLDWRAYALRKGIKHSPFERHAIPLNELLEVAQEENVNFQPGDILVVRTGWTEEYYKLSDDDKIGLPVREMRASIGVEASEEAFKWHWDNQFAAVASDTVAYEAWPSPRPWGVAMHEVFLSGWGMPIGETFDLERLSEECAKLKKWTFFFTSQPLNITNGVASPPNAAAIL</sequence>
<name>A0A9P4M5H8_9PEZI</name>
<protein>
    <recommendedName>
        <fullName evidence="4">Cyclase</fullName>
    </recommendedName>
</protein>
<dbReference type="GO" id="GO:0019441">
    <property type="term" value="P:L-tryptophan catabolic process to kynurenine"/>
    <property type="evidence" value="ECO:0007669"/>
    <property type="project" value="InterPro"/>
</dbReference>
<proteinExistence type="inferred from homology"/>
<organism evidence="2 3">
    <name type="scientific">Rhizodiscina lignyota</name>
    <dbReference type="NCBI Taxonomy" id="1504668"/>
    <lineage>
        <taxon>Eukaryota</taxon>
        <taxon>Fungi</taxon>
        <taxon>Dikarya</taxon>
        <taxon>Ascomycota</taxon>
        <taxon>Pezizomycotina</taxon>
        <taxon>Dothideomycetes</taxon>
        <taxon>Pleosporomycetidae</taxon>
        <taxon>Aulographales</taxon>
        <taxon>Rhizodiscinaceae</taxon>
        <taxon>Rhizodiscina</taxon>
    </lineage>
</organism>
<dbReference type="GO" id="GO:0004061">
    <property type="term" value="F:arylformamidase activity"/>
    <property type="evidence" value="ECO:0007669"/>
    <property type="project" value="InterPro"/>
</dbReference>
<comment type="caution">
    <text evidence="2">The sequence shown here is derived from an EMBL/GenBank/DDBJ whole genome shotgun (WGS) entry which is preliminary data.</text>
</comment>
<dbReference type="PANTHER" id="PTHR34861:SF11">
    <property type="entry name" value="CYCLASE"/>
    <property type="match status" value="1"/>
</dbReference>
<gene>
    <name evidence="2" type="ORF">NA57DRAFT_68897</name>
</gene>
<dbReference type="InterPro" id="IPR037175">
    <property type="entry name" value="KFase_sf"/>
</dbReference>
<comment type="similarity">
    <text evidence="1">Belongs to the Cyclase 1 superfamily.</text>
</comment>
<evidence type="ECO:0000313" key="2">
    <source>
        <dbReference type="EMBL" id="KAF2093849.1"/>
    </source>
</evidence>
<evidence type="ECO:0000256" key="1">
    <source>
        <dbReference type="ARBA" id="ARBA00007865"/>
    </source>
</evidence>
<dbReference type="PANTHER" id="PTHR34861">
    <property type="match status" value="1"/>
</dbReference>
<dbReference type="Proteomes" id="UP000799772">
    <property type="component" value="Unassembled WGS sequence"/>
</dbReference>
<dbReference type="OrthoDB" id="5396at2759"/>
<dbReference type="Pfam" id="PF04199">
    <property type="entry name" value="Cyclase"/>
    <property type="match status" value="1"/>
</dbReference>
<dbReference type="EMBL" id="ML978136">
    <property type="protein sequence ID" value="KAF2093849.1"/>
    <property type="molecule type" value="Genomic_DNA"/>
</dbReference>
<dbReference type="InterPro" id="IPR007325">
    <property type="entry name" value="KFase/CYL"/>
</dbReference>